<organism evidence="9 10">
    <name type="scientific">Coturnix japonica</name>
    <name type="common">Japanese quail</name>
    <name type="synonym">Coturnix coturnix japonica</name>
    <dbReference type="NCBI Taxonomy" id="93934"/>
    <lineage>
        <taxon>Eukaryota</taxon>
        <taxon>Metazoa</taxon>
        <taxon>Chordata</taxon>
        <taxon>Craniata</taxon>
        <taxon>Vertebrata</taxon>
        <taxon>Euteleostomi</taxon>
        <taxon>Archelosauria</taxon>
        <taxon>Archosauria</taxon>
        <taxon>Dinosauria</taxon>
        <taxon>Saurischia</taxon>
        <taxon>Theropoda</taxon>
        <taxon>Coelurosauria</taxon>
        <taxon>Aves</taxon>
        <taxon>Neognathae</taxon>
        <taxon>Galloanserae</taxon>
        <taxon>Galliformes</taxon>
        <taxon>Phasianidae</taxon>
        <taxon>Perdicinae</taxon>
        <taxon>Coturnix</taxon>
    </lineage>
</organism>
<feature type="DNA-binding region" description="Homeobox" evidence="5">
    <location>
        <begin position="123"/>
        <end position="171"/>
    </location>
</feature>
<dbReference type="InterPro" id="IPR050394">
    <property type="entry name" value="Homeobox_NK-like"/>
</dbReference>
<sequence>MPSISAGCHPEGQIKVLTPIPSCSSHSQPSILPWRRLTSTRQGRAAATGQGAHTDPPRRMLPTPFSVEDILSLEQSSAPGAPRVRCSPSGEEEPPSGQCLLSQPLQSDQQQSDPCHHPKQPQRRKPRVLFSQTQVLELERRFKQQKYLSALEREHLANVLQLTSTQDILWDGVENGAQMDQGGIPEDGEQQDGPGVSPAQPHDVNEDADNSPCSHDPPQKVLPRPPRPAKRSRAAFTHSQVLELERNFSRQKYLSAPERAHLAQNLQLSETQVKIWFQNRRYKTKRRAGGSSLEVGTTHKASILPPAPLLALHGAARCLPCLCYWSPAVW</sequence>
<keyword evidence="10" id="KW-1185">Reference proteome</keyword>
<dbReference type="GO" id="GO:0030154">
    <property type="term" value="P:cell differentiation"/>
    <property type="evidence" value="ECO:0007669"/>
    <property type="project" value="TreeGrafter"/>
</dbReference>
<protein>
    <submittedName>
        <fullName evidence="9">NK3 homeobox 1</fullName>
    </submittedName>
</protein>
<feature type="compositionally biased region" description="Polar residues" evidence="7">
    <location>
        <begin position="21"/>
        <end position="30"/>
    </location>
</feature>
<dbReference type="Ensembl" id="ENSCJPT00005025826.1">
    <property type="protein sequence ID" value="ENSCJPP00005018586.1"/>
    <property type="gene ID" value="ENSCJPG00005015116.1"/>
</dbReference>
<name>A0A8C2YDK4_COTJA</name>
<dbReference type="AlphaFoldDB" id="A0A8C2YDK4"/>
<dbReference type="Gene3D" id="1.10.10.60">
    <property type="entry name" value="Homeodomain-like"/>
    <property type="match status" value="2"/>
</dbReference>
<dbReference type="GO" id="GO:0005634">
    <property type="term" value="C:nucleus"/>
    <property type="evidence" value="ECO:0007669"/>
    <property type="project" value="UniProtKB-SubCell"/>
</dbReference>
<evidence type="ECO:0000256" key="2">
    <source>
        <dbReference type="ARBA" id="ARBA00023125"/>
    </source>
</evidence>
<feature type="domain" description="Homeobox" evidence="8">
    <location>
        <begin position="121"/>
        <end position="170"/>
    </location>
</feature>
<feature type="compositionally biased region" description="Basic residues" evidence="7">
    <location>
        <begin position="117"/>
        <end position="127"/>
    </location>
</feature>
<evidence type="ECO:0000256" key="7">
    <source>
        <dbReference type="SAM" id="MobiDB-lite"/>
    </source>
</evidence>
<feature type="DNA-binding region" description="Homeobox" evidence="5">
    <location>
        <begin position="229"/>
        <end position="288"/>
    </location>
</feature>
<evidence type="ECO:0000256" key="6">
    <source>
        <dbReference type="RuleBase" id="RU000682"/>
    </source>
</evidence>
<accession>A0A8C2YDK4</accession>
<dbReference type="GO" id="GO:0000978">
    <property type="term" value="F:RNA polymerase II cis-regulatory region sequence-specific DNA binding"/>
    <property type="evidence" value="ECO:0007669"/>
    <property type="project" value="TreeGrafter"/>
</dbReference>
<evidence type="ECO:0000259" key="8">
    <source>
        <dbReference type="PROSITE" id="PS50071"/>
    </source>
</evidence>
<feature type="region of interest" description="Disordered" evidence="7">
    <location>
        <begin position="176"/>
        <end position="235"/>
    </location>
</feature>
<keyword evidence="2 5" id="KW-0238">DNA-binding</keyword>
<dbReference type="PROSITE" id="PS50071">
    <property type="entry name" value="HOMEOBOX_2"/>
    <property type="match status" value="2"/>
</dbReference>
<comment type="subcellular location">
    <subcellularLocation>
        <location evidence="1 5 6">Nucleus</location>
    </subcellularLocation>
</comment>
<keyword evidence="3 5" id="KW-0371">Homeobox</keyword>
<dbReference type="SUPFAM" id="SSF46689">
    <property type="entry name" value="Homeodomain-like"/>
    <property type="match status" value="2"/>
</dbReference>
<proteinExistence type="predicted"/>
<dbReference type="Pfam" id="PF00046">
    <property type="entry name" value="Homeodomain"/>
    <property type="match status" value="2"/>
</dbReference>
<dbReference type="SMART" id="SM00389">
    <property type="entry name" value="HOX"/>
    <property type="match status" value="2"/>
</dbReference>
<feature type="compositionally biased region" description="Low complexity" evidence="7">
    <location>
        <begin position="40"/>
        <end position="52"/>
    </location>
</feature>
<dbReference type="PANTHER" id="PTHR24340">
    <property type="entry name" value="HOMEOBOX PROTEIN NKX"/>
    <property type="match status" value="1"/>
</dbReference>
<dbReference type="GO" id="GO:0000981">
    <property type="term" value="F:DNA-binding transcription factor activity, RNA polymerase II-specific"/>
    <property type="evidence" value="ECO:0007669"/>
    <property type="project" value="InterPro"/>
</dbReference>
<dbReference type="PRINTS" id="PR00024">
    <property type="entry name" value="HOMEOBOX"/>
</dbReference>
<evidence type="ECO:0000256" key="4">
    <source>
        <dbReference type="ARBA" id="ARBA00023242"/>
    </source>
</evidence>
<evidence type="ECO:0000256" key="5">
    <source>
        <dbReference type="PROSITE-ProRule" id="PRU00108"/>
    </source>
</evidence>
<dbReference type="InterPro" id="IPR020479">
    <property type="entry name" value="HD_metazoa"/>
</dbReference>
<reference evidence="9" key="2">
    <citation type="submission" date="2025-08" db="UniProtKB">
        <authorList>
            <consortium name="Ensembl"/>
        </authorList>
    </citation>
    <scope>IDENTIFICATION</scope>
</reference>
<dbReference type="GeneTree" id="ENSGT00940000160930"/>
<dbReference type="InterPro" id="IPR001356">
    <property type="entry name" value="HD"/>
</dbReference>
<feature type="compositionally biased region" description="Low complexity" evidence="7">
    <location>
        <begin position="98"/>
        <end position="113"/>
    </location>
</feature>
<keyword evidence="4 5" id="KW-0539">Nucleus</keyword>
<dbReference type="InterPro" id="IPR009057">
    <property type="entry name" value="Homeodomain-like_sf"/>
</dbReference>
<gene>
    <name evidence="9" type="primary">NKX3-1</name>
</gene>
<reference evidence="9" key="1">
    <citation type="submission" date="2015-11" db="EMBL/GenBank/DDBJ databases">
        <authorList>
            <consortium name="International Coturnix japonica Genome Analysis Consortium"/>
            <person name="Warren W."/>
            <person name="Burt D.W."/>
            <person name="Antin P.B."/>
            <person name="Lanford R."/>
            <person name="Gros J."/>
            <person name="Wilson R.K."/>
        </authorList>
    </citation>
    <scope>NUCLEOTIDE SEQUENCE [LARGE SCALE GENOMIC DNA]</scope>
</reference>
<feature type="domain" description="Homeobox" evidence="8">
    <location>
        <begin position="227"/>
        <end position="287"/>
    </location>
</feature>
<dbReference type="CDD" id="cd00086">
    <property type="entry name" value="homeodomain"/>
    <property type="match status" value="2"/>
</dbReference>
<reference evidence="9" key="3">
    <citation type="submission" date="2025-09" db="UniProtKB">
        <authorList>
            <consortium name="Ensembl"/>
        </authorList>
    </citation>
    <scope>IDENTIFICATION</scope>
</reference>
<evidence type="ECO:0000313" key="9">
    <source>
        <dbReference type="Ensembl" id="ENSCJPP00005018586.1"/>
    </source>
</evidence>
<evidence type="ECO:0000256" key="3">
    <source>
        <dbReference type="ARBA" id="ARBA00023155"/>
    </source>
</evidence>
<dbReference type="PANTHER" id="PTHR24340:SF38">
    <property type="entry name" value="HOMEOBOX PROTEIN NKX-3.1"/>
    <property type="match status" value="1"/>
</dbReference>
<dbReference type="PROSITE" id="PS00027">
    <property type="entry name" value="HOMEOBOX_1"/>
    <property type="match status" value="1"/>
</dbReference>
<feature type="region of interest" description="Disordered" evidence="7">
    <location>
        <begin position="19"/>
        <end position="63"/>
    </location>
</feature>
<evidence type="ECO:0000256" key="1">
    <source>
        <dbReference type="ARBA" id="ARBA00004123"/>
    </source>
</evidence>
<dbReference type="InterPro" id="IPR017970">
    <property type="entry name" value="Homeobox_CS"/>
</dbReference>
<feature type="region of interest" description="Disordered" evidence="7">
    <location>
        <begin position="76"/>
        <end position="129"/>
    </location>
</feature>
<evidence type="ECO:0000313" key="10">
    <source>
        <dbReference type="Proteomes" id="UP000694412"/>
    </source>
</evidence>
<dbReference type="Proteomes" id="UP000694412">
    <property type="component" value="Chromosome 22"/>
</dbReference>